<dbReference type="InterPro" id="IPR050306">
    <property type="entry name" value="PfkB_Carbo_kinase"/>
</dbReference>
<name>A0A4Y6PRE9_PERCE</name>
<accession>A0A5B8Y723</accession>
<evidence type="ECO:0000256" key="3">
    <source>
        <dbReference type="ARBA" id="ARBA00022777"/>
    </source>
</evidence>
<dbReference type="InterPro" id="IPR011611">
    <property type="entry name" value="PfkB_dom"/>
</dbReference>
<comment type="similarity">
    <text evidence="1">Belongs to the carbohydrate kinase PfkB family.</text>
</comment>
<protein>
    <recommendedName>
        <fullName evidence="4">Carbohydrate kinase PfkB domain-containing protein</fullName>
    </recommendedName>
</protein>
<accession>A0A4Y6PRE9</accession>
<dbReference type="OrthoDB" id="9776822at2"/>
<dbReference type="Pfam" id="PF00294">
    <property type="entry name" value="PfkB"/>
    <property type="match status" value="1"/>
</dbReference>
<evidence type="ECO:0000256" key="2">
    <source>
        <dbReference type="ARBA" id="ARBA00022679"/>
    </source>
</evidence>
<dbReference type="InterPro" id="IPR029056">
    <property type="entry name" value="Ribokinase-like"/>
</dbReference>
<dbReference type="RefSeq" id="WP_141197402.1">
    <property type="nucleotide sequence ID" value="NZ_CP041186.1"/>
</dbReference>
<organism evidence="5 6">
    <name type="scientific">Persicimonas caeni</name>
    <dbReference type="NCBI Taxonomy" id="2292766"/>
    <lineage>
        <taxon>Bacteria</taxon>
        <taxon>Deltaproteobacteria</taxon>
        <taxon>Bradymonadales</taxon>
        <taxon>Bradymonadaceae</taxon>
        <taxon>Persicimonas</taxon>
    </lineage>
</organism>
<dbReference type="PANTHER" id="PTHR43085">
    <property type="entry name" value="HEXOKINASE FAMILY MEMBER"/>
    <property type="match status" value="1"/>
</dbReference>
<dbReference type="AlphaFoldDB" id="A0A4Y6PRE9"/>
<keyword evidence="3" id="KW-0418">Kinase</keyword>
<dbReference type="Proteomes" id="UP000315995">
    <property type="component" value="Chromosome"/>
</dbReference>
<proteinExistence type="inferred from homology"/>
<reference evidence="5 6" key="1">
    <citation type="submission" date="2019-06" db="EMBL/GenBank/DDBJ databases">
        <title>Persicimonas caeni gen. nov., sp. nov., a predatory bacterium isolated from solar saltern.</title>
        <authorList>
            <person name="Wang S."/>
        </authorList>
    </citation>
    <scope>NUCLEOTIDE SEQUENCE [LARGE SCALE GENOMIC DNA]</scope>
    <source>
        <strain evidence="5 6">YN101</strain>
    </source>
</reference>
<evidence type="ECO:0000259" key="4">
    <source>
        <dbReference type="Pfam" id="PF00294"/>
    </source>
</evidence>
<dbReference type="PROSITE" id="PS51257">
    <property type="entry name" value="PROKAR_LIPOPROTEIN"/>
    <property type="match status" value="1"/>
</dbReference>
<evidence type="ECO:0000256" key="1">
    <source>
        <dbReference type="ARBA" id="ARBA00010688"/>
    </source>
</evidence>
<dbReference type="GO" id="GO:0016301">
    <property type="term" value="F:kinase activity"/>
    <property type="evidence" value="ECO:0007669"/>
    <property type="project" value="UniProtKB-KW"/>
</dbReference>
<dbReference type="Gene3D" id="3.40.1190.20">
    <property type="match status" value="1"/>
</dbReference>
<dbReference type="EMBL" id="CP041186">
    <property type="protein sequence ID" value="QDG50912.1"/>
    <property type="molecule type" value="Genomic_DNA"/>
</dbReference>
<keyword evidence="6" id="KW-1185">Reference proteome</keyword>
<dbReference type="PANTHER" id="PTHR43085:SF57">
    <property type="entry name" value="CARBOHYDRATE KINASE PFKB DOMAIN-CONTAINING PROTEIN"/>
    <property type="match status" value="1"/>
</dbReference>
<feature type="domain" description="Carbohydrate kinase PfkB" evidence="4">
    <location>
        <begin position="224"/>
        <end position="306"/>
    </location>
</feature>
<gene>
    <name evidence="5" type="ORF">FIV42_09250</name>
</gene>
<evidence type="ECO:0000313" key="5">
    <source>
        <dbReference type="EMBL" id="QDG50912.1"/>
    </source>
</evidence>
<keyword evidence="2" id="KW-0808">Transferase</keyword>
<sequence length="320" mass="34239">MKTLIAGHTTHDHYQGGFAAGGCAFYGAKVHHALDRLAARARCPRTDGTSAASVRGHLALVDGHTHLVTVVGHDFTRDDELSDLDATVHRQGQTTVFANYYPDDAPRIQLLEAMAPEVTPDMVSDTMLDADLVHLAPVLGEIDLLRWKDAVGDGLLAINVQGWIKVPGPVFDASELEGVQQRGVTGQAHRVVQQFWDVTEEDFRGVDIACLSEEDVIDQPGLLDKLVRAVPIVAYTLGEQGSRIYVDGEPTEVGIYPTDAVDPTGAGDTFAASFCHQIAAGHAPVDAARFAAACASIVVEDIGARALTRLDEAEGRMEAI</sequence>
<evidence type="ECO:0000313" key="6">
    <source>
        <dbReference type="Proteomes" id="UP000315995"/>
    </source>
</evidence>
<dbReference type="SUPFAM" id="SSF53613">
    <property type="entry name" value="Ribokinase-like"/>
    <property type="match status" value="1"/>
</dbReference>